<gene>
    <name evidence="2" type="ORF">E1212_21250</name>
</gene>
<dbReference type="AlphaFoldDB" id="A0A4R4RGB2"/>
<protein>
    <submittedName>
        <fullName evidence="2">MOSC domain-containing protein</fullName>
    </submittedName>
</protein>
<dbReference type="GO" id="GO:0030151">
    <property type="term" value="F:molybdenum ion binding"/>
    <property type="evidence" value="ECO:0007669"/>
    <property type="project" value="InterPro"/>
</dbReference>
<evidence type="ECO:0000313" key="2">
    <source>
        <dbReference type="EMBL" id="TDC48438.1"/>
    </source>
</evidence>
<sequence>MAQVVGVNASPRHEFGKEARPLVRLLAGLGVEGDAHLGTTVQHLSRLRRDPKAPNLRQVHLIHAELHDELAAAGYAVGPGQLGENVTTRGVDLLGLATGTRLRLGPDAVIEVTGLRNPCYQIDDFQQGVLKEVVGRDAAGAVVRKAGIMAIVLVGGEVRPGDAVTVDTPPEPHRPLVPV</sequence>
<accession>A0A4R4RGB2</accession>
<dbReference type="EMBL" id="SMKL01000056">
    <property type="protein sequence ID" value="TDC48438.1"/>
    <property type="molecule type" value="Genomic_DNA"/>
</dbReference>
<evidence type="ECO:0000259" key="1">
    <source>
        <dbReference type="PROSITE" id="PS51340"/>
    </source>
</evidence>
<dbReference type="Gene3D" id="2.40.33.20">
    <property type="entry name" value="PK beta-barrel domain-like"/>
    <property type="match status" value="1"/>
</dbReference>
<dbReference type="PROSITE" id="PS51340">
    <property type="entry name" value="MOSC"/>
    <property type="match status" value="1"/>
</dbReference>
<dbReference type="GO" id="GO:0030170">
    <property type="term" value="F:pyridoxal phosphate binding"/>
    <property type="evidence" value="ECO:0007669"/>
    <property type="project" value="InterPro"/>
</dbReference>
<keyword evidence="3" id="KW-1185">Reference proteome</keyword>
<dbReference type="PANTHER" id="PTHR36930:SF1">
    <property type="entry name" value="MOSC DOMAIN-CONTAINING PROTEIN"/>
    <property type="match status" value="1"/>
</dbReference>
<reference evidence="2 3" key="1">
    <citation type="submission" date="2019-02" db="EMBL/GenBank/DDBJ databases">
        <title>Draft genome sequences of novel Actinobacteria.</title>
        <authorList>
            <person name="Sahin N."/>
            <person name="Ay H."/>
            <person name="Saygin H."/>
        </authorList>
    </citation>
    <scope>NUCLEOTIDE SEQUENCE [LARGE SCALE GENOMIC DNA]</scope>
    <source>
        <strain evidence="2 3">KC603</strain>
    </source>
</reference>
<feature type="domain" description="MOSC" evidence="1">
    <location>
        <begin position="17"/>
        <end position="167"/>
    </location>
</feature>
<dbReference type="Pfam" id="PF03473">
    <property type="entry name" value="MOSC"/>
    <property type="match status" value="1"/>
</dbReference>
<dbReference type="GO" id="GO:0003824">
    <property type="term" value="F:catalytic activity"/>
    <property type="evidence" value="ECO:0007669"/>
    <property type="project" value="InterPro"/>
</dbReference>
<proteinExistence type="predicted"/>
<evidence type="ECO:0000313" key="3">
    <source>
        <dbReference type="Proteomes" id="UP000295621"/>
    </source>
</evidence>
<comment type="caution">
    <text evidence="2">The sequence shown here is derived from an EMBL/GenBank/DDBJ whole genome shotgun (WGS) entry which is preliminary data.</text>
</comment>
<dbReference type="RefSeq" id="WP_131986149.1">
    <property type="nucleotide sequence ID" value="NZ_SMKL01000056.1"/>
</dbReference>
<organism evidence="2 3">
    <name type="scientific">Jiangella ureilytica</name>
    <dbReference type="NCBI Taxonomy" id="2530374"/>
    <lineage>
        <taxon>Bacteria</taxon>
        <taxon>Bacillati</taxon>
        <taxon>Actinomycetota</taxon>
        <taxon>Actinomycetes</taxon>
        <taxon>Jiangellales</taxon>
        <taxon>Jiangellaceae</taxon>
        <taxon>Jiangella</taxon>
    </lineage>
</organism>
<dbReference type="PANTHER" id="PTHR36930">
    <property type="entry name" value="METAL-SULFUR CLUSTER BIOSYNTHESIS PROTEINS YUAD-RELATED"/>
    <property type="match status" value="1"/>
</dbReference>
<dbReference type="OrthoDB" id="9786134at2"/>
<dbReference type="InterPro" id="IPR005302">
    <property type="entry name" value="MoCF_Sase_C"/>
</dbReference>
<dbReference type="InterPro" id="IPR052716">
    <property type="entry name" value="MOSC_domain"/>
</dbReference>
<dbReference type="Proteomes" id="UP000295621">
    <property type="component" value="Unassembled WGS sequence"/>
</dbReference>
<dbReference type="SUPFAM" id="SSF50800">
    <property type="entry name" value="PK beta-barrel domain-like"/>
    <property type="match status" value="1"/>
</dbReference>
<name>A0A4R4RGB2_9ACTN</name>
<dbReference type="InterPro" id="IPR011037">
    <property type="entry name" value="Pyrv_Knase-like_insert_dom_sf"/>
</dbReference>